<name>A0A081A2Z0_PHYNI</name>
<dbReference type="EMBL" id="ANJA01001936">
    <property type="protein sequence ID" value="ETO73251.1"/>
    <property type="molecule type" value="Genomic_DNA"/>
</dbReference>
<accession>A0A081A2Z0</accession>
<reference evidence="1 2" key="1">
    <citation type="submission" date="2013-11" db="EMBL/GenBank/DDBJ databases">
        <title>The Genome Sequence of Phytophthora parasitica P1976.</title>
        <authorList>
            <consortium name="The Broad Institute Genomics Platform"/>
            <person name="Russ C."/>
            <person name="Tyler B."/>
            <person name="Panabieres F."/>
            <person name="Shan W."/>
            <person name="Tripathy S."/>
            <person name="Grunwald N."/>
            <person name="Machado M."/>
            <person name="Johnson C.S."/>
            <person name="Walker B."/>
            <person name="Young S."/>
            <person name="Zeng Q."/>
            <person name="Gargeya S."/>
            <person name="Fitzgerald M."/>
            <person name="Haas B."/>
            <person name="Abouelleil A."/>
            <person name="Allen A.W."/>
            <person name="Alvarado L."/>
            <person name="Arachchi H.M."/>
            <person name="Berlin A.M."/>
            <person name="Chapman S.B."/>
            <person name="Gainer-Dewar J."/>
            <person name="Goldberg J."/>
            <person name="Griggs A."/>
            <person name="Gujja S."/>
            <person name="Hansen M."/>
            <person name="Howarth C."/>
            <person name="Imamovic A."/>
            <person name="Ireland A."/>
            <person name="Larimer J."/>
            <person name="McCowan C."/>
            <person name="Murphy C."/>
            <person name="Pearson M."/>
            <person name="Poon T.W."/>
            <person name="Priest M."/>
            <person name="Roberts A."/>
            <person name="Saif S."/>
            <person name="Shea T."/>
            <person name="Sisk P."/>
            <person name="Sykes S."/>
            <person name="Wortman J."/>
            <person name="Nusbaum C."/>
            <person name="Birren B."/>
        </authorList>
    </citation>
    <scope>NUCLEOTIDE SEQUENCE [LARGE SCALE GENOMIC DNA]</scope>
    <source>
        <strain evidence="1 2">P1976</strain>
    </source>
</reference>
<proteinExistence type="predicted"/>
<dbReference type="AlphaFoldDB" id="A0A081A2Z0"/>
<organism evidence="1 2">
    <name type="scientific">Phytophthora nicotianae P1976</name>
    <dbReference type="NCBI Taxonomy" id="1317066"/>
    <lineage>
        <taxon>Eukaryota</taxon>
        <taxon>Sar</taxon>
        <taxon>Stramenopiles</taxon>
        <taxon>Oomycota</taxon>
        <taxon>Peronosporomycetes</taxon>
        <taxon>Peronosporales</taxon>
        <taxon>Peronosporaceae</taxon>
        <taxon>Phytophthora</taxon>
    </lineage>
</organism>
<evidence type="ECO:0000313" key="1">
    <source>
        <dbReference type="EMBL" id="ETO73251.1"/>
    </source>
</evidence>
<sequence length="37" mass="4371">MEIGVINANKYMKVSIKDAHNAIILRKLKKWINDRVF</sequence>
<comment type="caution">
    <text evidence="1">The sequence shown here is derived from an EMBL/GenBank/DDBJ whole genome shotgun (WGS) entry which is preliminary data.</text>
</comment>
<gene>
    <name evidence="1" type="ORF">F444_10788</name>
</gene>
<evidence type="ECO:0000313" key="2">
    <source>
        <dbReference type="Proteomes" id="UP000028582"/>
    </source>
</evidence>
<protein>
    <submittedName>
        <fullName evidence="1">Uncharacterized protein</fullName>
    </submittedName>
</protein>
<dbReference type="Proteomes" id="UP000028582">
    <property type="component" value="Unassembled WGS sequence"/>
</dbReference>